<reference evidence="3" key="1">
    <citation type="submission" date="2015-12" db="EMBL/GenBank/DDBJ databases">
        <title>Update maize B73 reference genome by single molecule sequencing technologies.</title>
        <authorList>
            <consortium name="Maize Genome Sequencing Project"/>
            <person name="Ware D."/>
        </authorList>
    </citation>
    <scope>NUCLEOTIDE SEQUENCE</scope>
    <source>
        <tissue evidence="3">Seedling</tissue>
    </source>
</reference>
<dbReference type="GO" id="GO:0000398">
    <property type="term" value="P:mRNA splicing, via spliceosome"/>
    <property type="evidence" value="ECO:0007669"/>
    <property type="project" value="InterPro"/>
</dbReference>
<dbReference type="InterPro" id="IPR007590">
    <property type="entry name" value="Saf4/Yju2"/>
</dbReference>
<feature type="compositionally biased region" description="Acidic residues" evidence="2">
    <location>
        <begin position="269"/>
        <end position="278"/>
    </location>
</feature>
<dbReference type="PANTHER" id="PTHR12111:SF1">
    <property type="entry name" value="SPLICING FACTOR YJU2"/>
    <property type="match status" value="1"/>
</dbReference>
<feature type="region of interest" description="Disordered" evidence="2">
    <location>
        <begin position="326"/>
        <end position="419"/>
    </location>
</feature>
<dbReference type="PANTHER" id="PTHR12111">
    <property type="entry name" value="SPLICING FACTOR YJU2"/>
    <property type="match status" value="1"/>
</dbReference>
<dbReference type="Pfam" id="PF04502">
    <property type="entry name" value="Saf4_Yju2"/>
    <property type="match status" value="1"/>
</dbReference>
<dbReference type="ExpressionAtlas" id="A0A1D6FYA8">
    <property type="expression patterns" value="baseline and differential"/>
</dbReference>
<accession>A0A1D6FYA8</accession>
<feature type="region of interest" description="Disordered" evidence="2">
    <location>
        <begin position="268"/>
        <end position="293"/>
    </location>
</feature>
<dbReference type="SMR" id="A0A1D6FYA8"/>
<dbReference type="IntAct" id="A0A1D6FYA8">
    <property type="interactions" value="3"/>
</dbReference>
<keyword evidence="1" id="KW-0175">Coiled coil</keyword>
<sequence length="419" mass="47448">MDALALGRVGEGVKEEVRSHGLVWDTEELSTGNLWWWRWLSRGDYWLPLPSGGARRTCWGLGRLWSTGRERRAGGTQGRSLEPLLCVEREWGREDRWRLESGFVPLRLMRLAGEVKKFRTYLGIQIFRFYFKCTKCSAEITFKTDPQNSDYTVESGASRNFEPWRAQDEAADKEKIKRDAEEMGDAMKALENRAMDSKQDMDILAALEEMRSMKSRHAGVSVDQMLEILKRSAHEKEEKAIAELDEEDEELIKSITFRNSGFYVKRIEDDDDDDDEDLAPGQSSRTIKDEGTVRAKKKQCTNFQIVTGGCIWITCSRLAGQEAGNAINESSESVTKPTDVLSKNNGSEVANKEGSKSWMPKFIVKPKSASADSHKRQKIESTAVQDTGKGQDDEQKSEPAKQTNVLQSLCQNYDSDDSE</sequence>
<gene>
    <name evidence="3" type="ORF">ZEAMMB73_Zm00001d011243</name>
</gene>
<feature type="coiled-coil region" evidence="1">
    <location>
        <begin position="173"/>
        <end position="254"/>
    </location>
</feature>
<protein>
    <submittedName>
        <fullName evidence="3">Coiled-coil domain-containing protein</fullName>
    </submittedName>
</protein>
<proteinExistence type="predicted"/>
<dbReference type="InParanoid" id="A0A1D6FYA8"/>
<name>A0A1D6FYA8_MAIZE</name>
<evidence type="ECO:0000256" key="1">
    <source>
        <dbReference type="SAM" id="Coils"/>
    </source>
</evidence>
<dbReference type="STRING" id="4577.A0A1D6FYA8"/>
<evidence type="ECO:0000256" key="2">
    <source>
        <dbReference type="SAM" id="MobiDB-lite"/>
    </source>
</evidence>
<feature type="compositionally biased region" description="Polar residues" evidence="2">
    <location>
        <begin position="400"/>
        <end position="413"/>
    </location>
</feature>
<organism evidence="3">
    <name type="scientific">Zea mays</name>
    <name type="common">Maize</name>
    <dbReference type="NCBI Taxonomy" id="4577"/>
    <lineage>
        <taxon>Eukaryota</taxon>
        <taxon>Viridiplantae</taxon>
        <taxon>Streptophyta</taxon>
        <taxon>Embryophyta</taxon>
        <taxon>Tracheophyta</taxon>
        <taxon>Spermatophyta</taxon>
        <taxon>Magnoliopsida</taxon>
        <taxon>Liliopsida</taxon>
        <taxon>Poales</taxon>
        <taxon>Poaceae</taxon>
        <taxon>PACMAD clade</taxon>
        <taxon>Panicoideae</taxon>
        <taxon>Andropogonodae</taxon>
        <taxon>Andropogoneae</taxon>
        <taxon>Tripsacinae</taxon>
        <taxon>Zea</taxon>
    </lineage>
</organism>
<feature type="compositionally biased region" description="Basic and acidic residues" evidence="2">
    <location>
        <begin position="389"/>
        <end position="399"/>
    </location>
</feature>
<dbReference type="EMBL" id="CM000784">
    <property type="protein sequence ID" value="AQK96323.1"/>
    <property type="molecule type" value="Genomic_DNA"/>
</dbReference>
<feature type="compositionally biased region" description="Polar residues" evidence="2">
    <location>
        <begin position="327"/>
        <end position="348"/>
    </location>
</feature>
<evidence type="ECO:0000313" key="3">
    <source>
        <dbReference type="EMBL" id="AQK96323.1"/>
    </source>
</evidence>
<dbReference type="AlphaFoldDB" id="A0A1D6FYA8"/>